<name>A0A0C2IRZ1_THEKT</name>
<reference evidence="1 2" key="1">
    <citation type="journal article" date="2014" name="Genome Biol. Evol.">
        <title>The genome of the myxosporean Thelohanellus kitauei shows adaptations to nutrient acquisition within its fish host.</title>
        <authorList>
            <person name="Yang Y."/>
            <person name="Xiong J."/>
            <person name="Zhou Z."/>
            <person name="Huo F."/>
            <person name="Miao W."/>
            <person name="Ran C."/>
            <person name="Liu Y."/>
            <person name="Zhang J."/>
            <person name="Feng J."/>
            <person name="Wang M."/>
            <person name="Wang M."/>
            <person name="Wang L."/>
            <person name="Yao B."/>
        </authorList>
    </citation>
    <scope>NUCLEOTIDE SEQUENCE [LARGE SCALE GENOMIC DNA]</scope>
    <source>
        <strain evidence="1">Wuqing</strain>
    </source>
</reference>
<dbReference type="EMBL" id="JWZT01002901">
    <property type="protein sequence ID" value="KII68189.1"/>
    <property type="molecule type" value="Genomic_DNA"/>
</dbReference>
<comment type="caution">
    <text evidence="1">The sequence shown here is derived from an EMBL/GenBank/DDBJ whole genome shotgun (WGS) entry which is preliminary data.</text>
</comment>
<dbReference type="Proteomes" id="UP000031668">
    <property type="component" value="Unassembled WGS sequence"/>
</dbReference>
<dbReference type="AlphaFoldDB" id="A0A0C2IRZ1"/>
<gene>
    <name evidence="1" type="ORF">RF11_06389</name>
</gene>
<evidence type="ECO:0000313" key="1">
    <source>
        <dbReference type="EMBL" id="KII68189.1"/>
    </source>
</evidence>
<evidence type="ECO:0000313" key="2">
    <source>
        <dbReference type="Proteomes" id="UP000031668"/>
    </source>
</evidence>
<protein>
    <submittedName>
        <fullName evidence="1">Uncharacterized protein</fullName>
    </submittedName>
</protein>
<organism evidence="1 2">
    <name type="scientific">Thelohanellus kitauei</name>
    <name type="common">Myxosporean</name>
    <dbReference type="NCBI Taxonomy" id="669202"/>
    <lineage>
        <taxon>Eukaryota</taxon>
        <taxon>Metazoa</taxon>
        <taxon>Cnidaria</taxon>
        <taxon>Myxozoa</taxon>
        <taxon>Myxosporea</taxon>
        <taxon>Bivalvulida</taxon>
        <taxon>Platysporina</taxon>
        <taxon>Myxobolidae</taxon>
        <taxon>Thelohanellus</taxon>
    </lineage>
</organism>
<proteinExistence type="predicted"/>
<accession>A0A0C2IRZ1</accession>
<sequence length="130" mass="14111">MANVVDLGRLSQTKLCVGGGLGVSNNKREGLPFSNRLIKRTVFSRISREKDTNSAHHPSCIRSTLATSEFRLSSPSACTARSAHMASQADETLAVQYIQSYRSGTSGKLQAHDCPWPNCLEKEGTEITGQ</sequence>
<keyword evidence="2" id="KW-1185">Reference proteome</keyword>